<evidence type="ECO:0000313" key="2">
    <source>
        <dbReference type="Proteomes" id="UP000232323"/>
    </source>
</evidence>
<dbReference type="Proteomes" id="UP000232323">
    <property type="component" value="Unassembled WGS sequence"/>
</dbReference>
<sequence>MALTVASNKSVLTSSIVTPKPFTCLSIKCRRPLRPSALRVSASSIKPPAGISMPPKEPSVPPAMFGFVDWAEKMNSRAAMIGFFALLAVEGITGKGLLELLGWSIGNGLDIGF</sequence>
<gene>
    <name evidence="1" type="ORF">CEUSTIGMA_g13062.t1</name>
</gene>
<evidence type="ECO:0008006" key="3">
    <source>
        <dbReference type="Google" id="ProtNLM"/>
    </source>
</evidence>
<dbReference type="SUPFAM" id="SSF103511">
    <property type="entry name" value="Chlorophyll a-b binding protein"/>
    <property type="match status" value="1"/>
</dbReference>
<dbReference type="STRING" id="1157962.A0A250XRE6"/>
<keyword evidence="2" id="KW-1185">Reference proteome</keyword>
<reference evidence="1 2" key="1">
    <citation type="submission" date="2017-08" db="EMBL/GenBank/DDBJ databases">
        <title>Acidophilic green algal genome provides insights into adaptation to an acidic environment.</title>
        <authorList>
            <person name="Hirooka S."/>
            <person name="Hirose Y."/>
            <person name="Kanesaki Y."/>
            <person name="Higuchi S."/>
            <person name="Fujiwara T."/>
            <person name="Onuma R."/>
            <person name="Era A."/>
            <person name="Ohbayashi R."/>
            <person name="Uzuka A."/>
            <person name="Nozaki H."/>
            <person name="Yoshikawa H."/>
            <person name="Miyagishima S.Y."/>
        </authorList>
    </citation>
    <scope>NUCLEOTIDE SEQUENCE [LARGE SCALE GENOMIC DNA]</scope>
    <source>
        <strain evidence="1 2">NIES-2499</strain>
    </source>
</reference>
<name>A0A250XRE6_9CHLO</name>
<accession>A0A250XRE6</accession>
<evidence type="ECO:0000313" key="1">
    <source>
        <dbReference type="EMBL" id="GAX85647.1"/>
    </source>
</evidence>
<dbReference type="OrthoDB" id="542523at2759"/>
<dbReference type="AlphaFoldDB" id="A0A250XRE6"/>
<proteinExistence type="predicted"/>
<comment type="caution">
    <text evidence="1">The sequence shown here is derived from an EMBL/GenBank/DDBJ whole genome shotgun (WGS) entry which is preliminary data.</text>
</comment>
<protein>
    <recommendedName>
        <fullName evidence="3">High light inducible protein</fullName>
    </recommendedName>
</protein>
<organism evidence="1 2">
    <name type="scientific">Chlamydomonas eustigma</name>
    <dbReference type="NCBI Taxonomy" id="1157962"/>
    <lineage>
        <taxon>Eukaryota</taxon>
        <taxon>Viridiplantae</taxon>
        <taxon>Chlorophyta</taxon>
        <taxon>core chlorophytes</taxon>
        <taxon>Chlorophyceae</taxon>
        <taxon>CS clade</taxon>
        <taxon>Chlamydomonadales</taxon>
        <taxon>Chlamydomonadaceae</taxon>
        <taxon>Chlamydomonas</taxon>
    </lineage>
</organism>
<dbReference type="EMBL" id="BEGY01000183">
    <property type="protein sequence ID" value="GAX85647.1"/>
    <property type="molecule type" value="Genomic_DNA"/>
</dbReference>